<dbReference type="PANTHER" id="PTHR13620">
    <property type="entry name" value="3-5 EXONUCLEASE"/>
    <property type="match status" value="1"/>
</dbReference>
<evidence type="ECO:0008006" key="5">
    <source>
        <dbReference type="Google" id="ProtNLM"/>
    </source>
</evidence>
<dbReference type="EMBL" id="KI517881">
    <property type="protein sequence ID" value="ESQ29717.1"/>
    <property type="molecule type" value="Genomic_DNA"/>
</dbReference>
<evidence type="ECO:0000313" key="3">
    <source>
        <dbReference type="EMBL" id="ESQ29717.1"/>
    </source>
</evidence>
<dbReference type="OMA" id="WGSVETI"/>
<dbReference type="GO" id="GO:0003676">
    <property type="term" value="F:nucleic acid binding"/>
    <property type="evidence" value="ECO:0007669"/>
    <property type="project" value="InterPro"/>
</dbReference>
<dbReference type="Gene3D" id="3.30.420.10">
    <property type="entry name" value="Ribonuclease H-like superfamily/Ribonuclease H"/>
    <property type="match status" value="1"/>
</dbReference>
<keyword evidence="2" id="KW-0378">Hydrolase</keyword>
<dbReference type="GO" id="GO:0008408">
    <property type="term" value="F:3'-5' exonuclease activity"/>
    <property type="evidence" value="ECO:0007669"/>
    <property type="project" value="TreeGrafter"/>
</dbReference>
<gene>
    <name evidence="3" type="ORF">EUTSA_v10024031mg</name>
</gene>
<dbReference type="InterPro" id="IPR051132">
    <property type="entry name" value="3-5_Exonuclease_domain"/>
</dbReference>
<dbReference type="AlphaFoldDB" id="V4KII3"/>
<dbReference type="InterPro" id="IPR036397">
    <property type="entry name" value="RNaseH_sf"/>
</dbReference>
<protein>
    <recommendedName>
        <fullName evidence="5">3'-5' exonuclease domain-containing protein</fullName>
    </recommendedName>
</protein>
<organism evidence="3 4">
    <name type="scientific">Eutrema salsugineum</name>
    <name type="common">Saltwater cress</name>
    <name type="synonym">Sisymbrium salsugineum</name>
    <dbReference type="NCBI Taxonomy" id="72664"/>
    <lineage>
        <taxon>Eukaryota</taxon>
        <taxon>Viridiplantae</taxon>
        <taxon>Streptophyta</taxon>
        <taxon>Embryophyta</taxon>
        <taxon>Tracheophyta</taxon>
        <taxon>Spermatophyta</taxon>
        <taxon>Magnoliopsida</taxon>
        <taxon>eudicotyledons</taxon>
        <taxon>Gunneridae</taxon>
        <taxon>Pentapetalae</taxon>
        <taxon>rosids</taxon>
        <taxon>malvids</taxon>
        <taxon>Brassicales</taxon>
        <taxon>Brassicaceae</taxon>
        <taxon>Eutremeae</taxon>
        <taxon>Eutrema</taxon>
    </lineage>
</organism>
<dbReference type="KEGG" id="eus:EUTSA_v10024031mg"/>
<evidence type="ECO:0000256" key="1">
    <source>
        <dbReference type="ARBA" id="ARBA00022722"/>
    </source>
</evidence>
<accession>V4KII3</accession>
<evidence type="ECO:0000256" key="2">
    <source>
        <dbReference type="ARBA" id="ARBA00022801"/>
    </source>
</evidence>
<dbReference type="InterPro" id="IPR012337">
    <property type="entry name" value="RNaseH-like_sf"/>
</dbReference>
<dbReference type="GO" id="GO:0005634">
    <property type="term" value="C:nucleus"/>
    <property type="evidence" value="ECO:0007669"/>
    <property type="project" value="TreeGrafter"/>
</dbReference>
<proteinExistence type="predicted"/>
<dbReference type="SUPFAM" id="SSF53098">
    <property type="entry name" value="Ribonuclease H-like"/>
    <property type="match status" value="1"/>
</dbReference>
<keyword evidence="1" id="KW-0540">Nuclease</keyword>
<evidence type="ECO:0000313" key="4">
    <source>
        <dbReference type="Proteomes" id="UP000030689"/>
    </source>
</evidence>
<reference evidence="3 4" key="1">
    <citation type="journal article" date="2013" name="Front. Plant Sci.">
        <title>The Reference Genome of the Halophytic Plant Eutrema salsugineum.</title>
        <authorList>
            <person name="Yang R."/>
            <person name="Jarvis D.E."/>
            <person name="Chen H."/>
            <person name="Beilstein M.A."/>
            <person name="Grimwood J."/>
            <person name="Jenkins J."/>
            <person name="Shu S."/>
            <person name="Prochnik S."/>
            <person name="Xin M."/>
            <person name="Ma C."/>
            <person name="Schmutz J."/>
            <person name="Wing R.A."/>
            <person name="Mitchell-Olds T."/>
            <person name="Schumaker K.S."/>
            <person name="Wang X."/>
        </authorList>
    </citation>
    <scope>NUCLEOTIDE SEQUENCE [LARGE SCALE GENOMIC DNA]</scope>
</reference>
<dbReference type="GO" id="GO:0005737">
    <property type="term" value="C:cytoplasm"/>
    <property type="evidence" value="ECO:0007669"/>
    <property type="project" value="TreeGrafter"/>
</dbReference>
<dbReference type="PANTHER" id="PTHR13620:SF121">
    <property type="entry name" value="EMB|CAB82946.1-RELATED"/>
    <property type="match status" value="1"/>
</dbReference>
<keyword evidence="4" id="KW-1185">Reference proteome</keyword>
<dbReference type="Gramene" id="ESQ29717">
    <property type="protein sequence ID" value="ESQ29717"/>
    <property type="gene ID" value="EUTSA_v10024031mg"/>
</dbReference>
<name>V4KII3_EUTSA</name>
<sequence length="196" mass="21577">MSLTVELLSGWGSVETIIATKEEQVDEAIKALMSNSSNQESVIGLDMIPIRAAPGSSTSGKTSSAILQLCDTSNCLVVRLHSVNAVPESLYNFLILPNFTFAGFGIKDTKVRLEKDYGLVCKNVFEVGPAMWNPSCQPLRQPLRQTMKNMCMPPTSRISEPWGSNFELTEDEITVAVSNAFFAFCNAETMLHGWEF</sequence>
<dbReference type="OrthoDB" id="446462at2759"/>
<dbReference type="Proteomes" id="UP000030689">
    <property type="component" value="Unassembled WGS sequence"/>
</dbReference>